<dbReference type="GO" id="GO:0008234">
    <property type="term" value="F:cysteine-type peptidase activity"/>
    <property type="evidence" value="ECO:0007669"/>
    <property type="project" value="InterPro"/>
</dbReference>
<name>A0AAV9Y345_9CRYT</name>
<evidence type="ECO:0000256" key="3">
    <source>
        <dbReference type="ARBA" id="ARBA00023145"/>
    </source>
</evidence>
<keyword evidence="3" id="KW-0865">Zymogen</keyword>
<keyword evidence="9" id="KW-1185">Reference proteome</keyword>
<evidence type="ECO:0000259" key="7">
    <source>
        <dbReference type="SMART" id="SM00645"/>
    </source>
</evidence>
<keyword evidence="4" id="KW-0325">Glycoprotein</keyword>
<accession>A0AAV9Y345</accession>
<dbReference type="Pfam" id="PF08773">
    <property type="entry name" value="CathepsinC_exc"/>
    <property type="match status" value="1"/>
</dbReference>
<feature type="domain" description="Peptidase C1A papain C-terminal" evidence="7">
    <location>
        <begin position="368"/>
        <end position="715"/>
    </location>
</feature>
<dbReference type="Gene3D" id="3.90.70.10">
    <property type="entry name" value="Cysteine proteinases"/>
    <property type="match status" value="1"/>
</dbReference>
<gene>
    <name evidence="8" type="ORF">RS030_111904</name>
</gene>
<evidence type="ECO:0000256" key="1">
    <source>
        <dbReference type="ARBA" id="ARBA00001923"/>
    </source>
</evidence>
<dbReference type="InterPro" id="IPR025660">
    <property type="entry name" value="Pept_his_AS"/>
</dbReference>
<dbReference type="PROSITE" id="PS00639">
    <property type="entry name" value="THIOL_PROTEASE_HIS"/>
    <property type="match status" value="1"/>
</dbReference>
<dbReference type="InterPro" id="IPR013128">
    <property type="entry name" value="Peptidase_C1A"/>
</dbReference>
<comment type="cofactor">
    <cofactor evidence="1">
        <name>chloride</name>
        <dbReference type="ChEBI" id="CHEBI:17996"/>
    </cofactor>
</comment>
<dbReference type="SUPFAM" id="SSF54001">
    <property type="entry name" value="Cysteine proteinases"/>
    <property type="match status" value="1"/>
</dbReference>
<evidence type="ECO:0000256" key="5">
    <source>
        <dbReference type="SAM" id="MobiDB-lite"/>
    </source>
</evidence>
<dbReference type="EMBL" id="JAWDEY010000002">
    <property type="protein sequence ID" value="KAK6591069.1"/>
    <property type="molecule type" value="Genomic_DNA"/>
</dbReference>
<feature type="compositionally biased region" description="Acidic residues" evidence="5">
    <location>
        <begin position="494"/>
        <end position="510"/>
    </location>
</feature>
<organism evidence="8 9">
    <name type="scientific">Cryptosporidium xiaoi</name>
    <dbReference type="NCBI Taxonomy" id="659607"/>
    <lineage>
        <taxon>Eukaryota</taxon>
        <taxon>Sar</taxon>
        <taxon>Alveolata</taxon>
        <taxon>Apicomplexa</taxon>
        <taxon>Conoidasida</taxon>
        <taxon>Coccidia</taxon>
        <taxon>Eucoccidiorida</taxon>
        <taxon>Eimeriorina</taxon>
        <taxon>Cryptosporidiidae</taxon>
        <taxon>Cryptosporidium</taxon>
    </lineage>
</organism>
<protein>
    <submittedName>
        <fullName evidence="8">Secreted papain like protease</fullName>
    </submittedName>
</protein>
<dbReference type="GO" id="GO:0006508">
    <property type="term" value="P:proteolysis"/>
    <property type="evidence" value="ECO:0007669"/>
    <property type="project" value="UniProtKB-KW"/>
</dbReference>
<dbReference type="Gene3D" id="2.40.128.80">
    <property type="entry name" value="Cathepsin C, exclusion domain"/>
    <property type="match status" value="1"/>
</dbReference>
<dbReference type="SMART" id="SM00645">
    <property type="entry name" value="Pept_C1"/>
    <property type="match status" value="1"/>
</dbReference>
<dbReference type="AlphaFoldDB" id="A0AAV9Y345"/>
<keyword evidence="8" id="KW-0645">Protease</keyword>
<dbReference type="InterPro" id="IPR036496">
    <property type="entry name" value="CathepsinC_exc_dom_sf"/>
</dbReference>
<comment type="similarity">
    <text evidence="2">Belongs to the peptidase C1 family.</text>
</comment>
<dbReference type="InterPro" id="IPR000668">
    <property type="entry name" value="Peptidase_C1A_C"/>
</dbReference>
<sequence length="743" mass="86342">MYKVILKNIRFTLKQKLVLWSLLFILAHFCKCDLPPNCLHGDVVGTWRIYIGKYRPCDEHREFEDPTCGFPSPDRDDAHDKLTPLENGLENGYFDHVYSLDILFSNDDFKITSVNIKDKNSIKDDLIEKVDTTGKWTVLLDQGFMFWTEKKRYSAFFKYINEKEGINLSYSYCHTTLLGWWDSNILNNDDNNRLLSIHERSKVNNFPWLLMKNDLDLSRGCWYGMRLLDGNGKKTNRREWTSKLPRWRISPLGLPPDHPANAQNPSVSEYLNEISYRYSSINDEYKLWSRTEEIQIRGRNDLDTLKKIRKTLKISPHFLPNKKSKDIYVSEISKVSKSDDFKNENEVPIWLKLKYFDWSNQNHVYGRIGKKYNIIPKSSYQGDCGNCFALTAATIVTTRLWIKYHNEEDIFGKVFASSIQMTDCNVYNQGCGGGLITLAFKFAQEIGIRTKECIHDYSKLIGVKKIFPTPVDVPDDTNLADDGHSFLELKNNSENEDDNNNENESVDDSVDNMEEYVDGFDNENYYHISSSSDYIDEKVHKKETSKKIKLKTIQQLCWDLGGQLGSANTKCNMDIPITNNIPKSCSKLIRVKEYGYINNAYGKSTPEDIMESIWKEGPIAVSLEPTIEFSLYKSGIFKGFYDPIKRIYPWSNIPWYKVDHAMVVTGWGWETKNNEKIPYWIVQNSWGEGWGEKGYCRIIRGINELSIEHAAVRASVTFYDTEKLYKESDITELHDQSVFEYIQ</sequence>
<keyword evidence="6" id="KW-0732">Signal</keyword>
<comment type="caution">
    <text evidence="8">The sequence shown here is derived from an EMBL/GenBank/DDBJ whole genome shotgun (WGS) entry which is preliminary data.</text>
</comment>
<evidence type="ECO:0000313" key="8">
    <source>
        <dbReference type="EMBL" id="KAK6591069.1"/>
    </source>
</evidence>
<evidence type="ECO:0000256" key="2">
    <source>
        <dbReference type="ARBA" id="ARBA00008455"/>
    </source>
</evidence>
<feature type="chain" id="PRO_5043597694" evidence="6">
    <location>
        <begin position="33"/>
        <end position="743"/>
    </location>
</feature>
<dbReference type="Proteomes" id="UP001311799">
    <property type="component" value="Unassembled WGS sequence"/>
</dbReference>
<keyword evidence="8" id="KW-0378">Hydrolase</keyword>
<dbReference type="PANTHER" id="PTHR12411">
    <property type="entry name" value="CYSTEINE PROTEASE FAMILY C1-RELATED"/>
    <property type="match status" value="1"/>
</dbReference>
<proteinExistence type="inferred from homology"/>
<dbReference type="InterPro" id="IPR038765">
    <property type="entry name" value="Papain-like_cys_pep_sf"/>
</dbReference>
<evidence type="ECO:0000256" key="6">
    <source>
        <dbReference type="SAM" id="SignalP"/>
    </source>
</evidence>
<feature type="signal peptide" evidence="6">
    <location>
        <begin position="1"/>
        <end position="32"/>
    </location>
</feature>
<reference evidence="8 9" key="1">
    <citation type="submission" date="2023-10" db="EMBL/GenBank/DDBJ databases">
        <title>Comparative genomics analysis reveals potential genetic determinants of host preference in Cryptosporidium xiaoi.</title>
        <authorList>
            <person name="Xiao L."/>
            <person name="Li J."/>
        </authorList>
    </citation>
    <scope>NUCLEOTIDE SEQUENCE [LARGE SCALE GENOMIC DNA]</scope>
    <source>
        <strain evidence="8 9">52996</strain>
    </source>
</reference>
<dbReference type="Pfam" id="PF00112">
    <property type="entry name" value="Peptidase_C1"/>
    <property type="match status" value="2"/>
</dbReference>
<evidence type="ECO:0000313" key="9">
    <source>
        <dbReference type="Proteomes" id="UP001311799"/>
    </source>
</evidence>
<dbReference type="InterPro" id="IPR014882">
    <property type="entry name" value="CathepsinC_exc"/>
</dbReference>
<evidence type="ECO:0000256" key="4">
    <source>
        <dbReference type="ARBA" id="ARBA00023180"/>
    </source>
</evidence>
<feature type="region of interest" description="Disordered" evidence="5">
    <location>
        <begin position="489"/>
        <end position="510"/>
    </location>
</feature>
<dbReference type="SUPFAM" id="SSF75001">
    <property type="entry name" value="Dipeptidyl peptidase I (cathepsin C), exclusion domain"/>
    <property type="match status" value="1"/>
</dbReference>